<dbReference type="Gene3D" id="1.10.3480.10">
    <property type="entry name" value="TorD-like"/>
    <property type="match status" value="1"/>
</dbReference>
<gene>
    <name evidence="2" type="ORF">J2R62_01285</name>
</gene>
<dbReference type="RefSeq" id="WP_207541473.1">
    <property type="nucleotide sequence ID" value="NZ_JAFNAA010000001.1"/>
</dbReference>
<evidence type="ECO:0000256" key="1">
    <source>
        <dbReference type="ARBA" id="ARBA00023186"/>
    </source>
</evidence>
<keyword evidence="1" id="KW-0143">Chaperone</keyword>
<dbReference type="SUPFAM" id="SSF89155">
    <property type="entry name" value="TorD-like"/>
    <property type="match status" value="1"/>
</dbReference>
<evidence type="ECO:0000313" key="2">
    <source>
        <dbReference type="EMBL" id="MBO1106865.1"/>
    </source>
</evidence>
<dbReference type="PANTHER" id="PTHR34227:SF13">
    <property type="entry name" value="TAT PROOFREADING CHAPERONE DMSD-RELATED"/>
    <property type="match status" value="1"/>
</dbReference>
<dbReference type="InterPro" id="IPR036411">
    <property type="entry name" value="TorD-like_sf"/>
</dbReference>
<sequence>MSASVARILGGLLYYAPDSAAAEPFLAALTRLPELADWPEEDEVPYWCRVLHLTSEDKAYSFRVLFTAPEQGLAPVPPWGSVYQDAENRLDAASTRRYRAFLQTQQLLLHHTAGEPEDHIGLMLLTLAYLLEQEREEAVIELLREHLLPWSWRFVQLLQQATEGDFYPALSRILGGFLAELEYQLEICLPMIRLYR</sequence>
<dbReference type="AlphaFoldDB" id="A0A8I1W6F0"/>
<name>A0A8I1W6F0_PLESH</name>
<dbReference type="InterPro" id="IPR050289">
    <property type="entry name" value="TorD/DmsD_chaperones"/>
</dbReference>
<dbReference type="PANTHER" id="PTHR34227">
    <property type="entry name" value="CHAPERONE PROTEIN YCDY"/>
    <property type="match status" value="1"/>
</dbReference>
<protein>
    <submittedName>
        <fullName evidence="2">Molecular chaperone TorD family protein</fullName>
    </submittedName>
</protein>
<dbReference type="InterPro" id="IPR020945">
    <property type="entry name" value="DMSO/NO3_reduct_chaperone"/>
</dbReference>
<reference evidence="2" key="1">
    <citation type="submission" date="2021-03" db="EMBL/GenBank/DDBJ databases">
        <title>Plesiomonas shigelloides zfcc0051, isolated from zebrafish feces.</title>
        <authorList>
            <person name="Vanderhoek Z."/>
            <person name="Gaulke C."/>
        </authorList>
    </citation>
    <scope>NUCLEOTIDE SEQUENCE</scope>
    <source>
        <strain evidence="2">Zfcc0051</strain>
    </source>
</reference>
<dbReference type="PIRSF" id="PIRSF004690">
    <property type="entry name" value="DmsD"/>
    <property type="match status" value="1"/>
</dbReference>
<organism evidence="2 3">
    <name type="scientific">Plesiomonas shigelloides</name>
    <name type="common">Aeromonas shigelloides</name>
    <dbReference type="NCBI Taxonomy" id="703"/>
    <lineage>
        <taxon>Bacteria</taxon>
        <taxon>Pseudomonadati</taxon>
        <taxon>Pseudomonadota</taxon>
        <taxon>Gammaproteobacteria</taxon>
        <taxon>Enterobacterales</taxon>
        <taxon>Enterobacteriaceae</taxon>
        <taxon>Plesiomonas</taxon>
    </lineage>
</organism>
<evidence type="ECO:0000313" key="3">
    <source>
        <dbReference type="Proteomes" id="UP000664658"/>
    </source>
</evidence>
<dbReference type="InterPro" id="IPR026269">
    <property type="entry name" value="DmsD-type"/>
</dbReference>
<accession>A0A8I1W6F0</accession>
<dbReference type="EMBL" id="JAFNAA010000001">
    <property type="protein sequence ID" value="MBO1106865.1"/>
    <property type="molecule type" value="Genomic_DNA"/>
</dbReference>
<proteinExistence type="predicted"/>
<dbReference type="Proteomes" id="UP000664658">
    <property type="component" value="Unassembled WGS sequence"/>
</dbReference>
<dbReference type="Pfam" id="PF02613">
    <property type="entry name" value="Nitrate_red_del"/>
    <property type="match status" value="1"/>
</dbReference>
<comment type="caution">
    <text evidence="2">The sequence shown here is derived from an EMBL/GenBank/DDBJ whole genome shotgun (WGS) entry which is preliminary data.</text>
</comment>